<protein>
    <submittedName>
        <fullName evidence="5">Uncharacterized protein</fullName>
    </submittedName>
</protein>
<accession>N1VQJ1</accession>
<dbReference type="OrthoDB" id="310540at2"/>
<keyword evidence="4" id="KW-0106">Calcium</keyword>
<comment type="subcellular location">
    <subcellularLocation>
        <location evidence="1">Secreted</location>
    </subcellularLocation>
</comment>
<dbReference type="EMBL" id="AOGW02000011">
    <property type="protein sequence ID" value="EMY60713.1"/>
    <property type="molecule type" value="Genomic_DNA"/>
</dbReference>
<reference evidence="5" key="1">
    <citation type="submission" date="2013-03" db="EMBL/GenBank/DDBJ databases">
        <authorList>
            <person name="Harkins D.M."/>
            <person name="Durkin A.S."/>
            <person name="Brinkac L.M."/>
            <person name="Haft D.H."/>
            <person name="Selengut J.D."/>
            <person name="Sanka R."/>
            <person name="DePew J."/>
            <person name="Purushe J."/>
            <person name="Hartskeerl R.A."/>
            <person name="Ahmed A."/>
            <person name="van der Linden H."/>
            <person name="Goris M.G.A."/>
            <person name="Vinetz J.M."/>
            <person name="Sutton G.G."/>
            <person name="Nierman W.C."/>
            <person name="Fouts D.E."/>
        </authorList>
    </citation>
    <scope>NUCLEOTIDE SEQUENCE [LARGE SCALE GENOMIC DNA]</scope>
    <source>
        <strain evidence="5">LT 11-33</strain>
    </source>
</reference>
<keyword evidence="3" id="KW-0732">Signal</keyword>
<dbReference type="Pfam" id="PF18884">
    <property type="entry name" value="TSP3_bac"/>
    <property type="match status" value="2"/>
</dbReference>
<dbReference type="Gene3D" id="2.60.40.10">
    <property type="entry name" value="Immunoglobulins"/>
    <property type="match status" value="1"/>
</dbReference>
<sequence length="1317" mass="146212">MKKILPLLFLSYFVNCSNLYFQDLFNKNKTTFPLPIFVSGTPKVTLPDGIPAVSLRIKEDSNVPRLLGKSQVPIGKIYDISLDFKKKGGNERLSYKSLFFAKPVQLEFPVDLDALESKGFTEEFYVWYKDFATNEWKVLQKGILDKNTSSVKVQTNHFTPFILSALPYLPGTEIAAASSCFATEASSWNLQGILDDSSVSQAKFGTIGEGYRYYQDRPYFVKEEEGAFRELGLEFALLIPTCQGGTGTCGNSLLHSESTSSEYLAFDAPKNIDVYVMYDTRGGLAPADTSQDADWLSGFSLLTGKYVYTTEPGLDPAQTVGASGYKIFKRTYPQGSRVSLGGNKKGTLAPGITSNYWVVVKPAGIEGGVQPASILCAAGPDPREPDLVTGNIYPGSDRILFWLFYPPTNAPKKIIIRRSEISPPMSPASGEEPNGTEITPYTYLDTGLVEGRTYYYSIFAVNDDGMYSGITIGMETTGLDTDGDGLTDYTEAYSGSYSFTPAIGSNPPLFYRATNPDCDGDGINDGTELAQGTYPCSNSDSTPPVVTVNHFSENASSGIIDLEINVVDEESYPMPTLCYVRQLLPGMTEEEFLRKPFGSTYDRQQPPVAGEASLNKWINECRYPLIFSNYLGKRGGGLPDRFVIWGRDSYGNVSEPIFREFKAKEANVENSFMVNPMYFDAYNPYLKGMDTVIFDQLTRPDISEYTSGITQIPFWDSYRRYYKNIGHVIPVKNMQGSYNYKTYNLSSFITLSNNVASYYEPTITIPGAEPFFLKKNEVSIDYQFSKTRPKAVHFPTQLGQDSGITALYSGSTNLQQSIFKIEGGYLSAISNSVSGIPSGFYPSMILPYDFGQGFGLINGNQFQEYALDSWTSTLYKSLGIGITDNNFSDVISIDKLNLYNPQNEAEIYAVLKSTSPTDLKILYRNSGDLNFTSIQLNGIPNGFKGFKTIFVSYMNFSGFPVYYLYLHGWKNPSINADTLIRYKVSISGGIPSIIFDREIDLYASQADQVYFDKSGRYLITFSRLRFIKVYLMTEQMPKLIHSVNSGSFPENPQLAFVPKEPINIDNIGGYSKIRLIQTAGYTDYQRYGFLPAGSELIFRNHVYDFKGNECESPTTPGVENVIATSTGNFGVPPIPLAVVNDNANIQNAKKIQAPASAATLVLESTYTQSSNSCRTGLVSNDTASIPVRTKVVQNTSSVYKDYSMNPANVPATYNSTPVPSGYDTAEFKKWEPLSKSSPQRQGIYIRKVIYVWWPYIAVIDEGNPCIVGDVTIPEGQLICNVYFGGYPLFVEDFVYPYDKYTFTGQYVYSGDKLITAP</sequence>
<gene>
    <name evidence="5" type="ORF">LEP1GSC203_0733</name>
</gene>
<organism evidence="5 6">
    <name type="scientific">Leptospira terpstrae serovar Hualin str. LT 11-33 = ATCC 700639</name>
    <dbReference type="NCBI Taxonomy" id="1257025"/>
    <lineage>
        <taxon>Bacteria</taxon>
        <taxon>Pseudomonadati</taxon>
        <taxon>Spirochaetota</taxon>
        <taxon>Spirochaetia</taxon>
        <taxon>Leptospirales</taxon>
        <taxon>Leptospiraceae</taxon>
        <taxon>Leptospira</taxon>
    </lineage>
</organism>
<keyword evidence="6" id="KW-1185">Reference proteome</keyword>
<dbReference type="STRING" id="1257025.LEP1GSC203_0733"/>
<name>N1VQJ1_9LEPT</name>
<evidence type="ECO:0000256" key="1">
    <source>
        <dbReference type="ARBA" id="ARBA00004613"/>
    </source>
</evidence>
<evidence type="ECO:0000256" key="4">
    <source>
        <dbReference type="ARBA" id="ARBA00022837"/>
    </source>
</evidence>
<dbReference type="InterPro" id="IPR059100">
    <property type="entry name" value="TSP3_bac"/>
</dbReference>
<keyword evidence="2" id="KW-0964">Secreted</keyword>
<evidence type="ECO:0000313" key="5">
    <source>
        <dbReference type="EMBL" id="EMY60713.1"/>
    </source>
</evidence>
<dbReference type="InterPro" id="IPR013783">
    <property type="entry name" value="Ig-like_fold"/>
</dbReference>
<evidence type="ECO:0000256" key="2">
    <source>
        <dbReference type="ARBA" id="ARBA00022525"/>
    </source>
</evidence>
<dbReference type="RefSeq" id="WP_002974570.1">
    <property type="nucleotide sequence ID" value="NZ_AOGW02000011.1"/>
</dbReference>
<evidence type="ECO:0000313" key="6">
    <source>
        <dbReference type="Proteomes" id="UP000012371"/>
    </source>
</evidence>
<evidence type="ECO:0000256" key="3">
    <source>
        <dbReference type="ARBA" id="ARBA00022729"/>
    </source>
</evidence>
<dbReference type="Proteomes" id="UP000012371">
    <property type="component" value="Unassembled WGS sequence"/>
</dbReference>
<comment type="caution">
    <text evidence="5">The sequence shown here is derived from an EMBL/GenBank/DDBJ whole genome shotgun (WGS) entry which is preliminary data.</text>
</comment>
<proteinExistence type="predicted"/>